<dbReference type="InterPro" id="IPR018201">
    <property type="entry name" value="Ketoacyl_synth_AS"/>
</dbReference>
<dbReference type="InterPro" id="IPR014043">
    <property type="entry name" value="Acyl_transferase_dom"/>
</dbReference>
<dbReference type="InterPro" id="IPR055123">
    <property type="entry name" value="SpnB-like_Rossmann"/>
</dbReference>
<dbReference type="InterPro" id="IPR036291">
    <property type="entry name" value="NAD(P)-bd_dom_sf"/>
</dbReference>
<dbReference type="SMART" id="SM01294">
    <property type="entry name" value="PKS_PP_betabranch"/>
    <property type="match status" value="1"/>
</dbReference>
<feature type="region of interest" description="Disordered" evidence="9">
    <location>
        <begin position="1994"/>
        <end position="2015"/>
    </location>
</feature>
<dbReference type="Gene3D" id="3.30.70.3290">
    <property type="match status" value="3"/>
</dbReference>
<keyword evidence="7" id="KW-0012">Acyltransferase</keyword>
<feature type="domain" description="Ketosynthase family 3 (KS3)" evidence="11">
    <location>
        <begin position="17"/>
        <end position="437"/>
    </location>
</feature>
<dbReference type="InterPro" id="IPR016036">
    <property type="entry name" value="Malonyl_transacylase_ACP-bd"/>
</dbReference>
<dbReference type="PROSITE" id="PS52004">
    <property type="entry name" value="KS3_2"/>
    <property type="match status" value="3"/>
</dbReference>
<dbReference type="Proteomes" id="UP001550853">
    <property type="component" value="Unassembled WGS sequence"/>
</dbReference>
<dbReference type="InterPro" id="IPR036736">
    <property type="entry name" value="ACP-like_sf"/>
</dbReference>
<evidence type="ECO:0000256" key="6">
    <source>
        <dbReference type="ARBA" id="ARBA00023268"/>
    </source>
</evidence>
<keyword evidence="2" id="KW-0596">Phosphopantetheine</keyword>
<feature type="region of interest" description="Disordered" evidence="9">
    <location>
        <begin position="890"/>
        <end position="913"/>
    </location>
</feature>
<dbReference type="Gene3D" id="3.10.129.110">
    <property type="entry name" value="Polyketide synthase dehydratase"/>
    <property type="match status" value="2"/>
</dbReference>
<keyword evidence="14" id="KW-1185">Reference proteome</keyword>
<evidence type="ECO:0000256" key="3">
    <source>
        <dbReference type="ARBA" id="ARBA00022553"/>
    </source>
</evidence>
<dbReference type="SMART" id="SM00825">
    <property type="entry name" value="PKS_KS"/>
    <property type="match status" value="3"/>
</dbReference>
<dbReference type="Pfam" id="PF00698">
    <property type="entry name" value="Acyl_transf_1"/>
    <property type="match status" value="3"/>
</dbReference>
<evidence type="ECO:0000256" key="4">
    <source>
        <dbReference type="ARBA" id="ARBA00022679"/>
    </source>
</evidence>
<dbReference type="InterPro" id="IPR057326">
    <property type="entry name" value="KR_dom"/>
</dbReference>
<dbReference type="InterPro" id="IPR049551">
    <property type="entry name" value="PKS_DH_C"/>
</dbReference>
<feature type="compositionally biased region" description="Pro residues" evidence="9">
    <location>
        <begin position="897"/>
        <end position="913"/>
    </location>
</feature>
<dbReference type="CDD" id="cd08956">
    <property type="entry name" value="KR_3_FAS_SDR_x"/>
    <property type="match status" value="1"/>
</dbReference>
<dbReference type="SMART" id="SM00827">
    <property type="entry name" value="PKS_AT"/>
    <property type="match status" value="3"/>
</dbReference>
<dbReference type="SUPFAM" id="SSF53901">
    <property type="entry name" value="Thiolase-like"/>
    <property type="match status" value="3"/>
</dbReference>
<dbReference type="PROSITE" id="PS00012">
    <property type="entry name" value="PHOSPHOPANTETHEINE"/>
    <property type="match status" value="2"/>
</dbReference>
<dbReference type="InterPro" id="IPR049552">
    <property type="entry name" value="PKS_DH_N"/>
</dbReference>
<dbReference type="InterPro" id="IPR013968">
    <property type="entry name" value="PKS_KR"/>
</dbReference>
<feature type="region of interest" description="C-terminal hotdog fold" evidence="8">
    <location>
        <begin position="3798"/>
        <end position="3943"/>
    </location>
</feature>
<dbReference type="PROSITE" id="PS00606">
    <property type="entry name" value="KS3_1"/>
    <property type="match status" value="2"/>
</dbReference>
<dbReference type="Pfam" id="PF14765">
    <property type="entry name" value="PS-DH"/>
    <property type="match status" value="2"/>
</dbReference>
<dbReference type="SMART" id="SM00826">
    <property type="entry name" value="PKS_DH"/>
    <property type="match status" value="2"/>
</dbReference>
<dbReference type="SMART" id="SM00823">
    <property type="entry name" value="PKS_PP"/>
    <property type="match status" value="2"/>
</dbReference>
<keyword evidence="3" id="KW-0597">Phosphoprotein</keyword>
<dbReference type="Pfam" id="PF08659">
    <property type="entry name" value="KR"/>
    <property type="match status" value="2"/>
</dbReference>
<feature type="domain" description="Ketosynthase family 3 (KS3)" evidence="11">
    <location>
        <begin position="2746"/>
        <end position="3172"/>
    </location>
</feature>
<dbReference type="Pfam" id="PF21089">
    <property type="entry name" value="PKS_DH_N"/>
    <property type="match status" value="2"/>
</dbReference>
<feature type="active site" description="Proton donor; for dehydratase activity" evidence="8">
    <location>
        <position position="3859"/>
    </location>
</feature>
<feature type="active site" description="Proton acceptor; for dehydratase activity" evidence="8">
    <location>
        <position position="3685"/>
    </location>
</feature>
<dbReference type="InterPro" id="IPR016039">
    <property type="entry name" value="Thiolase-like"/>
</dbReference>
<protein>
    <submittedName>
        <fullName evidence="13">SDR family NAD(P)-dependent oxidoreductase</fullName>
    </submittedName>
</protein>
<dbReference type="Pfam" id="PF02801">
    <property type="entry name" value="Ketoacyl-synt_C"/>
    <property type="match status" value="3"/>
</dbReference>
<dbReference type="PROSITE" id="PS50075">
    <property type="entry name" value="CARRIER"/>
    <property type="match status" value="2"/>
</dbReference>
<dbReference type="Pfam" id="PF00550">
    <property type="entry name" value="PP-binding"/>
    <property type="match status" value="2"/>
</dbReference>
<evidence type="ECO:0000256" key="9">
    <source>
        <dbReference type="SAM" id="MobiDB-lite"/>
    </source>
</evidence>
<feature type="region of interest" description="C-terminal hotdog fold" evidence="8">
    <location>
        <begin position="2041"/>
        <end position="2184"/>
    </location>
</feature>
<feature type="domain" description="Carrier" evidence="10">
    <location>
        <begin position="2653"/>
        <end position="2728"/>
    </location>
</feature>
<dbReference type="InterPro" id="IPR016035">
    <property type="entry name" value="Acyl_Trfase/lysoPLipase"/>
</dbReference>
<dbReference type="InterPro" id="IPR049900">
    <property type="entry name" value="PKS_mFAS_DH"/>
</dbReference>
<dbReference type="Gene3D" id="1.10.1200.10">
    <property type="entry name" value="ACP-like"/>
    <property type="match status" value="2"/>
</dbReference>
<accession>A0ABV2Z8Q7</accession>
<name>A0ABV2Z8Q7_9ACTN</name>
<feature type="region of interest" description="N-terminal hotdog fold" evidence="8">
    <location>
        <begin position="1901"/>
        <end position="2027"/>
    </location>
</feature>
<evidence type="ECO:0000256" key="1">
    <source>
        <dbReference type="ARBA" id="ARBA00004792"/>
    </source>
</evidence>
<feature type="region of interest" description="N-terminal hotdog fold" evidence="8">
    <location>
        <begin position="3653"/>
        <end position="3781"/>
    </location>
</feature>
<feature type="active site" description="Proton donor; for dehydratase activity" evidence="8">
    <location>
        <position position="2102"/>
    </location>
</feature>
<evidence type="ECO:0000259" key="12">
    <source>
        <dbReference type="PROSITE" id="PS52019"/>
    </source>
</evidence>
<evidence type="ECO:0000256" key="8">
    <source>
        <dbReference type="PROSITE-ProRule" id="PRU01363"/>
    </source>
</evidence>
<dbReference type="InterPro" id="IPR032821">
    <property type="entry name" value="PKS_assoc"/>
</dbReference>
<proteinExistence type="predicted"/>
<reference evidence="13 14" key="1">
    <citation type="submission" date="2024-06" db="EMBL/GenBank/DDBJ databases">
        <title>The Natural Products Discovery Center: Release of the First 8490 Sequenced Strains for Exploring Actinobacteria Biosynthetic Diversity.</title>
        <authorList>
            <person name="Kalkreuter E."/>
            <person name="Kautsar S.A."/>
            <person name="Yang D."/>
            <person name="Bader C.D."/>
            <person name="Teijaro C.N."/>
            <person name="Fluegel L."/>
            <person name="Davis C.M."/>
            <person name="Simpson J.R."/>
            <person name="Lauterbach L."/>
            <person name="Steele A.D."/>
            <person name="Gui C."/>
            <person name="Meng S."/>
            <person name="Li G."/>
            <person name="Viehrig K."/>
            <person name="Ye F."/>
            <person name="Su P."/>
            <person name="Kiefer A.F."/>
            <person name="Nichols A."/>
            <person name="Cepeda A.J."/>
            <person name="Yan W."/>
            <person name="Fan B."/>
            <person name="Jiang Y."/>
            <person name="Adhikari A."/>
            <person name="Zheng C.-J."/>
            <person name="Schuster L."/>
            <person name="Cowan T.M."/>
            <person name="Smanski M.J."/>
            <person name="Chevrette M.G."/>
            <person name="De Carvalho L.P.S."/>
            <person name="Shen B."/>
        </authorList>
    </citation>
    <scope>NUCLEOTIDE SEQUENCE [LARGE SCALE GENOMIC DNA]</scope>
    <source>
        <strain evidence="13 14">NPDC033039</strain>
    </source>
</reference>
<dbReference type="InterPro" id="IPR020807">
    <property type="entry name" value="PKS_DH"/>
</dbReference>
<evidence type="ECO:0000313" key="14">
    <source>
        <dbReference type="Proteomes" id="UP001550853"/>
    </source>
</evidence>
<dbReference type="InterPro" id="IPR001227">
    <property type="entry name" value="Ac_transferase_dom_sf"/>
</dbReference>
<dbReference type="SUPFAM" id="SSF51735">
    <property type="entry name" value="NAD(P)-binding Rossmann-fold domains"/>
    <property type="match status" value="4"/>
</dbReference>
<evidence type="ECO:0000259" key="11">
    <source>
        <dbReference type="PROSITE" id="PS52004"/>
    </source>
</evidence>
<keyword evidence="6" id="KW-0511">Multifunctional enzyme</keyword>
<feature type="active site" description="Proton acceptor; for dehydratase activity" evidence="8">
    <location>
        <position position="1933"/>
    </location>
</feature>
<feature type="non-terminal residue" evidence="13">
    <location>
        <position position="4185"/>
    </location>
</feature>
<dbReference type="SUPFAM" id="SSF55048">
    <property type="entry name" value="Probable ACP-binding domain of malonyl-CoA ACP transacylase"/>
    <property type="match status" value="3"/>
</dbReference>
<dbReference type="PANTHER" id="PTHR43775">
    <property type="entry name" value="FATTY ACID SYNTHASE"/>
    <property type="match status" value="1"/>
</dbReference>
<dbReference type="InterPro" id="IPR014031">
    <property type="entry name" value="Ketoacyl_synth_C"/>
</dbReference>
<dbReference type="SMART" id="SM00822">
    <property type="entry name" value="PKS_KR"/>
    <property type="match status" value="1"/>
</dbReference>
<evidence type="ECO:0000256" key="5">
    <source>
        <dbReference type="ARBA" id="ARBA00023194"/>
    </source>
</evidence>
<dbReference type="Pfam" id="PF22953">
    <property type="entry name" value="SpnB_Rossmann"/>
    <property type="match status" value="2"/>
</dbReference>
<dbReference type="Pfam" id="PF16197">
    <property type="entry name" value="KAsynt_C_assoc"/>
    <property type="match status" value="3"/>
</dbReference>
<dbReference type="EMBL" id="JBEZVI010000044">
    <property type="protein sequence ID" value="MEU3714378.1"/>
    <property type="molecule type" value="Genomic_DNA"/>
</dbReference>
<dbReference type="Gene3D" id="3.40.47.10">
    <property type="match status" value="3"/>
</dbReference>
<dbReference type="InterPro" id="IPR009081">
    <property type="entry name" value="PP-bd_ACP"/>
</dbReference>
<dbReference type="InterPro" id="IPR006162">
    <property type="entry name" value="Ppantetheine_attach_site"/>
</dbReference>
<comment type="caution">
    <text evidence="13">The sequence shown here is derived from an EMBL/GenBank/DDBJ whole genome shotgun (WGS) entry which is preliminary data.</text>
</comment>
<organism evidence="13 14">
    <name type="scientific">Streptomyces catenulae</name>
    <dbReference type="NCBI Taxonomy" id="66875"/>
    <lineage>
        <taxon>Bacteria</taxon>
        <taxon>Bacillati</taxon>
        <taxon>Actinomycetota</taxon>
        <taxon>Actinomycetes</taxon>
        <taxon>Kitasatosporales</taxon>
        <taxon>Streptomycetaceae</taxon>
        <taxon>Streptomyces</taxon>
    </lineage>
</organism>
<gene>
    <name evidence="13" type="ORF">AB0E61_30305</name>
</gene>
<comment type="pathway">
    <text evidence="1">Antibiotic biosynthesis.</text>
</comment>
<dbReference type="InterPro" id="IPR042104">
    <property type="entry name" value="PKS_dehydratase_sf"/>
</dbReference>
<dbReference type="Gene3D" id="3.40.366.10">
    <property type="entry name" value="Malonyl-Coenzyme A Acyl Carrier Protein, domain 2"/>
    <property type="match status" value="3"/>
</dbReference>
<dbReference type="CDD" id="cd00833">
    <property type="entry name" value="PKS"/>
    <property type="match status" value="3"/>
</dbReference>
<dbReference type="InterPro" id="IPR050091">
    <property type="entry name" value="PKS_NRPS_Biosynth_Enz"/>
</dbReference>
<dbReference type="PROSITE" id="PS52019">
    <property type="entry name" value="PKS_MFAS_DH"/>
    <property type="match status" value="2"/>
</dbReference>
<evidence type="ECO:0000259" key="10">
    <source>
        <dbReference type="PROSITE" id="PS50075"/>
    </source>
</evidence>
<dbReference type="PANTHER" id="PTHR43775:SF51">
    <property type="entry name" value="INACTIVE PHENOLPHTHIOCEROL SYNTHESIS POLYKETIDE SYNTHASE TYPE I PKS1-RELATED"/>
    <property type="match status" value="1"/>
</dbReference>
<dbReference type="InterPro" id="IPR014030">
    <property type="entry name" value="Ketoacyl_synth_N"/>
</dbReference>
<feature type="domain" description="PKS/mFAS DH" evidence="12">
    <location>
        <begin position="3653"/>
        <end position="3943"/>
    </location>
</feature>
<evidence type="ECO:0000256" key="7">
    <source>
        <dbReference type="ARBA" id="ARBA00023315"/>
    </source>
</evidence>
<dbReference type="Gene3D" id="3.40.50.720">
    <property type="entry name" value="NAD(P)-binding Rossmann-like Domain"/>
    <property type="match status" value="2"/>
</dbReference>
<dbReference type="SUPFAM" id="SSF52151">
    <property type="entry name" value="FabD/lysophospholipase-like"/>
    <property type="match status" value="3"/>
</dbReference>
<feature type="domain" description="Ketosynthase family 3 (KS3)" evidence="11">
    <location>
        <begin position="1010"/>
        <end position="1431"/>
    </location>
</feature>
<evidence type="ECO:0000313" key="13">
    <source>
        <dbReference type="EMBL" id="MEU3714378.1"/>
    </source>
</evidence>
<dbReference type="RefSeq" id="WP_359042259.1">
    <property type="nucleotide sequence ID" value="NZ_JBEZVI010000044.1"/>
</dbReference>
<keyword evidence="4" id="KW-0808">Transferase</keyword>
<sequence length="4185" mass="434837">MTNQFHFETAGARGGQDEPMAVVGLACRLPGAENPDAFWRLLDTGSDAITPVPQGRWPGADGGTPAAVGARHGGFLDHVDTFDAAFFGIAPREARTVDPQQRLVLELAWEALEDAGIVPAALRDTRTAVFVGTLRDDYAALLHLHGEAAVTQHTMAGVNRGVIANRVSYHLGLRGPSLTVDSAQSSSLVAVHLACESLRAGESDAALVAGVNLNLLAEGAVVAERFGGLSPDGMTYTFDARANGFVRGEGGGAVVLKPLSRAQADGDAVYGVIHGSAVNNDGATAGLTVPGQESQERVVREAYDRAGVATGAVQYVELHGTGTPVGDPIEAAALGAVLGAGRAPGDALRVGSAKTNVGHLEGAAGIVGLIKTLLALRHRRLPASLNYRTPHPAIAPAAIGLAVQREAGDWPAPDRPLLAGVSSFGMGGTNAHVVLGEAPAPLRPAAPAARDAAGLLPWVVSGRSAAALRAQAERLRTAAAADTAPGPVDVGWSLAATRTAFEHRAVVLADDRAGMLAGLAAVADGVPAAKAVVGTVRPGTTAFLFTGQGAQRLGMGRELRAAFPVYAAAFDEVCAVLDPLLDRPLADVVDRGEGLDDTAFTQPALFAVEVALHRLVASWGLTADRVAGHSVGEIAAAHVAGVLSLGDAARLVAARGRLMQDLPPGGAMVAVGAAEAEVVPLLAGHADRVALAAVNGPRSVVLSGARDAVEEIAGQLAARDRKTRRLTVSHAFHSPLMEPMLDDFRHVVDRLTFHEPRIGAVSTVTGTAVQPGQWSSPAYWVDQVRSPVRFLDAVRTLEAEGAATLLELGPDGVCTAMAADGVRDADATAPLALLRRDRPEARTLLAGVAAAFVRGTCVDWAAVHADAGGRRVALPTYAFQRERYWLDGPARPVADAPAPPPAPEAAAPQSPPDLPAVRDVTALVLDRVTAVLELPEGRRVGVHTSFKDLGFDSLMSVELRNALATATGLRLPSGLLFDRPTPGALIAHLESLLTGGQGEGELRETAAAADEPIAIVGMACRYPGGVASPDDLWRLVADGTDAISAFPADRGWDTSLHDDPARTTVREGGFLHDAALFDNAFFGISPREALAMDPQQRLLLETAWEAVERAGLDAAALKGSRTGVFVGATPLDYGPRMHEAPDSVDGHLLTGTTPSVLSGRIAYQLGLLGPAVTIDTACSSSLVALHMAVRSLRSGESELALVGGATVMASPGMFVEFSRQNGLASDGRCKSFAAAADGTAWAEGVGLLVVERLSDARRNGHRVLAVVRGSAVNQDGASNGLTAPNGPSQERVIRAALADAGLSPAEVDAVEAHGTGTRLGDPIEAQALLATYGQGRDVQHPLLLGSLKSNVGHAQAAAGVGGVIKMVEAIRHGALPKTLHVEEASPHVDWSSGAVQLLVEGADWPSVGRPRRAGVSSFGISGTNAHVIVEEAPAQASGEEPDAVPVLTAPAPFLLSAHDEGALRAQAERLRAHVRDHPEQDLADTGWSLATTRTALRRRAAITAADTGTLLDGLDALARGAAAPNLVTGTAAEGRTAFLFTGQGAQRAGMGRELYETSAVFAAALDEVCAALDPHLERPLRQVLFAVEDSADGRLLHRTAFTQPALFAVETALFRMLAHHGTEPDLLAGHSIGELAAAHAAGVLSLPDAARLVAARGRLMESARDGGAMFAVEAEESELAQDLAEFDGRLALAAVNGPTSLVVSGDEAAATELGARWRARGRRVRRLPVSHAFHSPHMDEVLEEFRAVAARLTFHTPRIPLVSTVTGDLADTADLTSPEYWVRQIRRPVRFLDAARSLARHGATVFVETGPDAVLAPLTRTALGTDVTVVPLLRADHPETETVNAALAAAWAGGAPLDAAVRHPGGRHIDLPTYAFQRERYWLAPHSPADARGLGLDPANHPLLHAAVELAGRDGLVLTGRLDLDSHPWLADHAIAGTPLVPATAFVELALIAGGHFGLDRVDELTLEAPLPLPDQGAVRVQVAVGAPDASGARPVEIHARPDTGPGPAPAWSRHASGTLTAAPADPETPDDLRQWPPTGAEAIAREDAYDRLADLGYAYGPAFQGLTGMWRADGVLHAEVTLPADRHEEATRYGLHPALFDALLHPLVLHAANAAGPDATGTIRLPFAWTGTALYATGARTLRVRVAPTGPDHFSLHATDAMGRPVMTVADLSLRPVAADRLAPAANHHDALFDLEWVPLTAPESRPVRLAMTTGTAGDGGPRLPEPDGADAVYVRAESLTAPAPDAPTAARRTAAAFLGLLKDFLADERRAATRLVLLTRTATGPDGDAAAALATAPLHGLARAAQSEHPGRIVLVDTADPLDPATSTGARQLSAALATGEPHLALNAGEIRAPRLRRAPRTDHPSPFTGDRAHPVLITGGTGGLGALVARHLVVVHGVRRLVLVSRRGADAPGALVLRQELSELGAEVLLEACDAGDREALGALLGRVGRLSGVVHAAGVLDDVTVEGLSGERLEAVLRPKVDAAWHLHELTRGMGLSAFVLFSSVSGLLGTAGQANYAAANAYLDALAAHRRGQGLAATSLAWGLWDASHGMGATLGDADLARWARAGIRPLTPEQGLALFDTAVAAPHALRVPVALDPQAAGAADGEPPALLRGLVRTRPRRAAPVADADGTAWANRTAALPDEQRGEAVLTLVRDTVAAVLGHADPQRLDPRRAFNELGFDSLAGVDLRNRLATRTGLRLPATVVFDHPSPQAVANHLLARITPDTAPAQAGPRSSAAADEPIAIVGMACRYPGGVASPDDLWRLVADGTDAVSGFPTNRGWDLDALYDPDPDHTGTSYVRHGGFLHDADRFDRAFFGISPREATAIDPQQRLLLETAWEAFEHAGIDPTDLRGSRTGVFTGAMYDDYVSRLAAGPAEYEGFLLAGNLSSVVSGRLSYTYGFEGPAVTVDTACSSSLVALHLAASALRNGECDLALAGGVTVMAGPHVFVEFSRQRGLAADGRCKSFAATADGTGWSEGVGLLLVERLSDARRNGHRVLAVVRGSAVNQDGASNGLTAPNGPSQERVIRAALADAGLSPAEVDAVEAHGTGTRLGDPIEAQALLATYGQGRDVQRPLLLGSLKSNVGHAQAAAGVGGIIKMVEAMRHGTLPKTLHVDEPSPHVDWSSGAVQLLSEQTDWPATGRPRRAGISSFGISGTNAHVIVEEALAQEPAEESDTAPTLAGPAPFLLSAHDEDALRGQAERLRAHLTDRPEQGLADTGWSLATTRTLHDHRAVAVAADRGELLDTLGALARGESVADVLRADAAPRGRTAFLLTGQGAQRLGMGRELYETSPVFAAAFDEVCTHLDRRLPQPLRSVLFADDDAPEAALLHRTVFTQAALFALETALFRLAAHHGLTPDYLLGHSIGEVTAAHLAGVLDVADACTLVAERGRLMQTARDGGAMAAVGAPEDEVRASLAACGDKVAVAGVNGPRSTVISGDADTVDALAARWKERGARTTRLPVSHAFHSPHMDEVLEEFRAVAAGLTFHTPRIPVVSNVTGDLATAGELTSPDYWARHIREAVRFADGVRLLAARGVTEWVELGPDGVLSALVAETLTADTDAEADGAGGAVAPVLRKGRSEARTWASALGLLAARGAEVRWDTVFPAARRTALPGYAFQRQRYWLDGPRTTGDATGFGLVETDHPLLGAALALADRDEQLFTGRLARGTHPWLADHTIADTVLVPGAGLLELALRAGEQLGATTVGDLTLAAPLALPEQGGVHLQVSVGAPEAHGGDTVRAVRIHARPDDAALDTEWTLHAHGTLHGAPGHSPDGAQEAGLADWPPPGAVETDLTGVYEHLADQGFAYGPAFRNLRRLWIAGDDLYAEVALDDDRRAEGDGFTLHPALLDAALHPLLPGVARPEGIAVLPFAWADATVHATGATALRVRLTGAAAAAADDGSRTVALTLADTTGTPVATVAGLTLRPLSVAALRSAGRSGVDGLLRVGWTPLSEDGAPAPAVAEPWAVVGPTAGLGKAAVHLAAYPDLAALVRAVDEGAPAPAVLLAPHTAAPGPDTAPPAAAHIAARRALAQVQAWLGDERFAGTRLVVVTRSAVATTADEDVTDLAHAPLWGLLRAAATEHPGRIQLLDVADDLTEALLARAVAAAPPQSAIRAGTLLTPRLTVPETTLAPDTPWGDGTVLITGGTGGLGALVARHLVVVHGVRRLVLVSRRGA</sequence>
<keyword evidence="5" id="KW-0045">Antibiotic biosynthesis</keyword>
<evidence type="ECO:0000256" key="2">
    <source>
        <dbReference type="ARBA" id="ARBA00022450"/>
    </source>
</evidence>
<dbReference type="Pfam" id="PF00109">
    <property type="entry name" value="ketoacyl-synt"/>
    <property type="match status" value="3"/>
</dbReference>
<feature type="domain" description="PKS/mFAS DH" evidence="12">
    <location>
        <begin position="1901"/>
        <end position="2184"/>
    </location>
</feature>
<dbReference type="InterPro" id="IPR020806">
    <property type="entry name" value="PKS_PP-bd"/>
</dbReference>
<feature type="domain" description="Carrier" evidence="10">
    <location>
        <begin position="918"/>
        <end position="993"/>
    </location>
</feature>
<dbReference type="SUPFAM" id="SSF47336">
    <property type="entry name" value="ACP-like"/>
    <property type="match status" value="2"/>
</dbReference>
<dbReference type="InterPro" id="IPR020841">
    <property type="entry name" value="PKS_Beta-ketoAc_synthase_dom"/>
</dbReference>